<dbReference type="GO" id="GO:0005524">
    <property type="term" value="F:ATP binding"/>
    <property type="evidence" value="ECO:0007669"/>
    <property type="project" value="UniProtKB-KW"/>
</dbReference>
<proteinExistence type="inferred from homology"/>
<evidence type="ECO:0000256" key="2">
    <source>
        <dbReference type="ARBA" id="ARBA00022741"/>
    </source>
</evidence>
<dbReference type="EC" id="5.6.2.3" evidence="7"/>
<protein>
    <recommendedName>
        <fullName evidence="9">ATP-dependent helicase DinG</fullName>
        <ecNumber evidence="7">5.6.2.3</ecNumber>
    </recommendedName>
    <alternativeName>
        <fullName evidence="10">DNA 5'-3' helicase DinG</fullName>
    </alternativeName>
</protein>
<dbReference type="InterPro" id="IPR006555">
    <property type="entry name" value="ATP-dep_Helicase_C"/>
</dbReference>
<comment type="caution">
    <text evidence="12">The sequence shown here is derived from an EMBL/GenBank/DDBJ whole genome shotgun (WGS) entry which is preliminary data.</text>
</comment>
<evidence type="ECO:0000256" key="4">
    <source>
        <dbReference type="ARBA" id="ARBA00022806"/>
    </source>
</evidence>
<gene>
    <name evidence="12" type="ORF">CHT91_09755</name>
</gene>
<dbReference type="SUPFAM" id="SSF52540">
    <property type="entry name" value="P-loop containing nucleoside triphosphate hydrolases"/>
    <property type="match status" value="1"/>
</dbReference>
<dbReference type="GO" id="GO:0043139">
    <property type="term" value="F:5'-3' DNA helicase activity"/>
    <property type="evidence" value="ECO:0007669"/>
    <property type="project" value="UniProtKB-EC"/>
</dbReference>
<dbReference type="Pfam" id="PF00270">
    <property type="entry name" value="DEAD"/>
    <property type="match status" value="1"/>
</dbReference>
<evidence type="ECO:0000256" key="3">
    <source>
        <dbReference type="ARBA" id="ARBA00022801"/>
    </source>
</evidence>
<organism evidence="12 13">
    <name type="scientific">Cutibacterium avidum</name>
    <dbReference type="NCBI Taxonomy" id="33010"/>
    <lineage>
        <taxon>Bacteria</taxon>
        <taxon>Bacillati</taxon>
        <taxon>Actinomycetota</taxon>
        <taxon>Actinomycetes</taxon>
        <taxon>Propionibacteriales</taxon>
        <taxon>Propionibacteriaceae</taxon>
        <taxon>Cutibacterium</taxon>
    </lineage>
</organism>
<reference evidence="12 13" key="1">
    <citation type="submission" date="2017-07" db="EMBL/GenBank/DDBJ databases">
        <authorList>
            <person name="Sun Z.S."/>
            <person name="Albrecht U."/>
            <person name="Echele G."/>
            <person name="Lee C.C."/>
        </authorList>
    </citation>
    <scope>NUCLEOTIDE SEQUENCE [LARGE SCALE GENOMIC DNA]</scope>
    <source>
        <strain evidence="12 13">P16-029</strain>
    </source>
</reference>
<evidence type="ECO:0000259" key="11">
    <source>
        <dbReference type="PROSITE" id="PS51193"/>
    </source>
</evidence>
<keyword evidence="5" id="KW-0067">ATP-binding</keyword>
<comment type="cofactor">
    <cofactor evidence="1">
        <name>[4Fe-4S] cluster</name>
        <dbReference type="ChEBI" id="CHEBI:49883"/>
    </cofactor>
</comment>
<evidence type="ECO:0000256" key="10">
    <source>
        <dbReference type="ARBA" id="ARBA00079061"/>
    </source>
</evidence>
<keyword evidence="2" id="KW-0547">Nucleotide-binding</keyword>
<comment type="catalytic activity">
    <reaction evidence="8">
        <text>ATP + H2O = ADP + phosphate + H(+)</text>
        <dbReference type="Rhea" id="RHEA:13065"/>
        <dbReference type="ChEBI" id="CHEBI:15377"/>
        <dbReference type="ChEBI" id="CHEBI:15378"/>
        <dbReference type="ChEBI" id="CHEBI:30616"/>
        <dbReference type="ChEBI" id="CHEBI:43474"/>
        <dbReference type="ChEBI" id="CHEBI:456216"/>
        <dbReference type="EC" id="5.6.2.3"/>
    </reaction>
</comment>
<name>A0A3E2DCT9_9ACTN</name>
<dbReference type="SMART" id="SM00487">
    <property type="entry name" value="DEXDc"/>
    <property type="match status" value="1"/>
</dbReference>
<dbReference type="AlphaFoldDB" id="A0A3E2DCT9"/>
<dbReference type="PANTHER" id="PTHR11472">
    <property type="entry name" value="DNA REPAIR DEAD HELICASE RAD3/XP-D SUBFAMILY MEMBER"/>
    <property type="match status" value="1"/>
</dbReference>
<dbReference type="Pfam" id="PF13307">
    <property type="entry name" value="Helicase_C_2"/>
    <property type="match status" value="1"/>
</dbReference>
<dbReference type="FunFam" id="3.40.50.300:FF:000437">
    <property type="entry name" value="ATP-dependent DNA helicase DinG"/>
    <property type="match status" value="1"/>
</dbReference>
<dbReference type="GO" id="GO:0003676">
    <property type="term" value="F:nucleic acid binding"/>
    <property type="evidence" value="ECO:0007669"/>
    <property type="project" value="InterPro"/>
</dbReference>
<dbReference type="RefSeq" id="WP_117189597.1">
    <property type="nucleotide sequence ID" value="NZ_NOWI01000008.1"/>
</dbReference>
<sequence length="682" mass="72619">MTRESAEVSKMCRDLLGVAVSQMGGQERSGQVTMVEAVDQAMREELHLLVQAGTGTGKSLGYLAPALVHCVEEGAQVVVATATLALQTQLAHKDIPAILDASDKVLSRRPKVAVLKGRNNHVCLHKVRGGSTGARGQDALVPGADLAAEAEDTREAGTAPTSALGAEVVMLREWAEKQVEESGLGDRDDAPPHTPLAWAQVSVPANECLGTQRCPFGSECLSEAAREKARNADLVVTNHAMLAIDALNGNNVLPEHDTVIIDEAHELVDRFTGAASKGLSPSLVTTTSKRASTWLDDDVSADLLNQADVLARALEATAPGQVTEPEAQVIQACTVLRDLAREAVSQLGRRDEDSKESLDAERVQAQAAMREVFETVDRMVSMAAADVVWVSESEKGYRSIHVAPLSVAGLLRENVFAGAITILTSATLCIGGNFLATARNVGLSPREQIEGDAPEVLDTQMGWRGVDVGSPFDYSKQGILYVGKSLPRPGRDGIAPEVLDDLAELIWAAGGRTLGLFSSQRNAVAASEHMRKVMPDIPVLCQGEGHLADLTRRFTADPRTCLFGTLSLWQGVDVPGDTCRLVIIDRIPFPRPDDPLMAARGKAVQDAGGNGFMTVSAGHAALLLAQGAGRLIRRSDDRGVVAVLDPRLATARYGGFLRASMPSFWTTTNREMAVGALRRLGE</sequence>
<comment type="similarity">
    <text evidence="6">Belongs to the helicase family. DinG subfamily.</text>
</comment>
<feature type="domain" description="Helicase ATP-binding" evidence="11">
    <location>
        <begin position="17"/>
        <end position="315"/>
    </location>
</feature>
<accession>A0A3E2DCT9</accession>
<dbReference type="InterPro" id="IPR014013">
    <property type="entry name" value="Helic_SF1/SF2_ATP-bd_DinG/Rad3"/>
</dbReference>
<evidence type="ECO:0000256" key="9">
    <source>
        <dbReference type="ARBA" id="ARBA00073590"/>
    </source>
</evidence>
<dbReference type="InterPro" id="IPR011545">
    <property type="entry name" value="DEAD/DEAH_box_helicase_dom"/>
</dbReference>
<evidence type="ECO:0000313" key="12">
    <source>
        <dbReference type="EMBL" id="RFT43206.1"/>
    </source>
</evidence>
<dbReference type="PANTHER" id="PTHR11472:SF34">
    <property type="entry name" value="REGULATOR OF TELOMERE ELONGATION HELICASE 1"/>
    <property type="match status" value="1"/>
</dbReference>
<evidence type="ECO:0000256" key="5">
    <source>
        <dbReference type="ARBA" id="ARBA00022840"/>
    </source>
</evidence>
<dbReference type="SMART" id="SM00491">
    <property type="entry name" value="HELICc2"/>
    <property type="match status" value="1"/>
</dbReference>
<dbReference type="Proteomes" id="UP000259211">
    <property type="component" value="Unassembled WGS sequence"/>
</dbReference>
<evidence type="ECO:0000313" key="13">
    <source>
        <dbReference type="Proteomes" id="UP000259211"/>
    </source>
</evidence>
<keyword evidence="4 12" id="KW-0347">Helicase</keyword>
<dbReference type="GO" id="GO:0006139">
    <property type="term" value="P:nucleobase-containing compound metabolic process"/>
    <property type="evidence" value="ECO:0007669"/>
    <property type="project" value="InterPro"/>
</dbReference>
<dbReference type="InterPro" id="IPR014001">
    <property type="entry name" value="Helicase_ATP-bd"/>
</dbReference>
<evidence type="ECO:0000256" key="1">
    <source>
        <dbReference type="ARBA" id="ARBA00001966"/>
    </source>
</evidence>
<dbReference type="InterPro" id="IPR045028">
    <property type="entry name" value="DinG/Rad3-like"/>
</dbReference>
<evidence type="ECO:0000256" key="8">
    <source>
        <dbReference type="ARBA" id="ARBA00048954"/>
    </source>
</evidence>
<dbReference type="GO" id="GO:0016818">
    <property type="term" value="F:hydrolase activity, acting on acid anhydrides, in phosphorus-containing anhydrides"/>
    <property type="evidence" value="ECO:0007669"/>
    <property type="project" value="InterPro"/>
</dbReference>
<keyword evidence="3" id="KW-0378">Hydrolase</keyword>
<dbReference type="PROSITE" id="PS51193">
    <property type="entry name" value="HELICASE_ATP_BIND_2"/>
    <property type="match status" value="1"/>
</dbReference>
<evidence type="ECO:0000256" key="6">
    <source>
        <dbReference type="ARBA" id="ARBA00038058"/>
    </source>
</evidence>
<evidence type="ECO:0000256" key="7">
    <source>
        <dbReference type="ARBA" id="ARBA00044969"/>
    </source>
</evidence>
<dbReference type="Gene3D" id="3.40.50.300">
    <property type="entry name" value="P-loop containing nucleotide triphosphate hydrolases"/>
    <property type="match status" value="2"/>
</dbReference>
<dbReference type="InterPro" id="IPR027417">
    <property type="entry name" value="P-loop_NTPase"/>
</dbReference>
<dbReference type="EMBL" id="NOWI01000008">
    <property type="protein sequence ID" value="RFT43206.1"/>
    <property type="molecule type" value="Genomic_DNA"/>
</dbReference>